<keyword evidence="3" id="KW-1185">Reference proteome</keyword>
<dbReference type="AlphaFoldDB" id="A0A7Z0PDT4"/>
<protein>
    <recommendedName>
        <fullName evidence="1">Segregation and condensation protein A</fullName>
    </recommendedName>
</protein>
<dbReference type="PANTHER" id="PTHR33969:SF2">
    <property type="entry name" value="SEGREGATION AND CONDENSATION PROTEIN A"/>
    <property type="match status" value="1"/>
</dbReference>
<dbReference type="Gene3D" id="6.10.250.2410">
    <property type="match status" value="1"/>
</dbReference>
<evidence type="ECO:0000313" key="3">
    <source>
        <dbReference type="Proteomes" id="UP000526184"/>
    </source>
</evidence>
<reference evidence="2 3" key="1">
    <citation type="submission" date="2020-05" db="EMBL/GenBank/DDBJ databases">
        <title>Streptobacillus felis strain LHL191014123.</title>
        <authorList>
            <person name="Fawzy A."/>
            <person name="Rau J."/>
            <person name="Risse K."/>
            <person name="Schauerte N."/>
            <person name="Geiger C."/>
            <person name="Blom J."/>
            <person name="Imirzalioglu C."/>
            <person name="Falgenhauer J."/>
            <person name="Bach A."/>
            <person name="Herden C."/>
            <person name="Eisenberg T."/>
        </authorList>
    </citation>
    <scope>NUCLEOTIDE SEQUENCE [LARGE SCALE GENOMIC DNA]</scope>
    <source>
        <strain evidence="2 3">LHL191014123</strain>
    </source>
</reference>
<gene>
    <name evidence="2" type="ORF">HP397_00835</name>
</gene>
<dbReference type="InterPro" id="IPR003768">
    <property type="entry name" value="ScpA"/>
</dbReference>
<dbReference type="PANTHER" id="PTHR33969">
    <property type="entry name" value="SEGREGATION AND CONDENSATION PROTEIN A"/>
    <property type="match status" value="1"/>
</dbReference>
<organism evidence="2 3">
    <name type="scientific">Streptobacillus felis</name>
    <dbReference type="NCBI Taxonomy" id="1384509"/>
    <lineage>
        <taxon>Bacteria</taxon>
        <taxon>Fusobacteriati</taxon>
        <taxon>Fusobacteriota</taxon>
        <taxon>Fusobacteriia</taxon>
        <taxon>Fusobacteriales</taxon>
        <taxon>Leptotrichiaceae</taxon>
        <taxon>Streptobacillus</taxon>
    </lineage>
</organism>
<sequence length="234" mass="27639">MMNIDLQVKTENFEGPLDIFLHLIENKKIDISKIYISDIIDEYLGIINKETEQNLKIKIEFLAMATELLEIKAYSVLNEEKKIEKEQDLEKRILEYKVIKEIANEFSKREIEFNVPYIVKGTKIKEHENIYYSIEDLNLNNIFEVFKNLINNVEPKQNLKINIVDTFTTSDALFEIEKEFKLNKELNFSSLMKGNFSKSRIVCFFLAVLDLFKEGNIEIITKDNDFIIRKESYV</sequence>
<dbReference type="Pfam" id="PF02616">
    <property type="entry name" value="SMC_ScpA"/>
    <property type="match status" value="1"/>
</dbReference>
<name>A0A7Z0PDT4_9FUSO</name>
<accession>A0A7Z0PDT4</accession>
<dbReference type="EMBL" id="JABMKT010000002">
    <property type="protein sequence ID" value="NYV27371.1"/>
    <property type="molecule type" value="Genomic_DNA"/>
</dbReference>
<evidence type="ECO:0000313" key="2">
    <source>
        <dbReference type="EMBL" id="NYV27371.1"/>
    </source>
</evidence>
<comment type="caution">
    <text evidence="2">The sequence shown here is derived from an EMBL/GenBank/DDBJ whole genome shotgun (WGS) entry which is preliminary data.</text>
</comment>
<proteinExistence type="predicted"/>
<dbReference type="Proteomes" id="UP000526184">
    <property type="component" value="Unassembled WGS sequence"/>
</dbReference>
<dbReference type="RefSeq" id="WP_180135300.1">
    <property type="nucleotide sequence ID" value="NZ_JABMKT010000002.1"/>
</dbReference>
<evidence type="ECO:0000256" key="1">
    <source>
        <dbReference type="ARBA" id="ARBA00044777"/>
    </source>
</evidence>